<dbReference type="PANTHER" id="PTHR10680:SF38">
    <property type="entry name" value="BLL1368 PROTEIN"/>
    <property type="match status" value="1"/>
</dbReference>
<dbReference type="Pfam" id="PF01436">
    <property type="entry name" value="NHL"/>
    <property type="match status" value="3"/>
</dbReference>
<evidence type="ECO:0000256" key="1">
    <source>
        <dbReference type="ARBA" id="ARBA00022729"/>
    </source>
</evidence>
<comment type="caution">
    <text evidence="6">The sequence shown here is derived from an EMBL/GenBank/DDBJ whole genome shotgun (WGS) entry which is preliminary data.</text>
</comment>
<evidence type="ECO:0000313" key="6">
    <source>
        <dbReference type="EMBL" id="HEN14053.1"/>
    </source>
</evidence>
<dbReference type="AlphaFoldDB" id="A0A7C2P1E0"/>
<keyword evidence="3" id="KW-0325">Glycoprotein</keyword>
<gene>
    <name evidence="6" type="ORF">ENQ76_01105</name>
</gene>
<feature type="signal peptide" evidence="5">
    <location>
        <begin position="1"/>
        <end position="19"/>
    </location>
</feature>
<evidence type="ECO:0008006" key="7">
    <source>
        <dbReference type="Google" id="ProtNLM"/>
    </source>
</evidence>
<dbReference type="EMBL" id="DSOK01000032">
    <property type="protein sequence ID" value="HEN14053.1"/>
    <property type="molecule type" value="Genomic_DNA"/>
</dbReference>
<accession>A0A7C2P1E0</accession>
<protein>
    <recommendedName>
        <fullName evidence="7">6-bladed beta-propeller</fullName>
    </recommendedName>
</protein>
<feature type="repeat" description="NHL" evidence="4">
    <location>
        <begin position="117"/>
        <end position="158"/>
    </location>
</feature>
<evidence type="ECO:0000256" key="4">
    <source>
        <dbReference type="PROSITE-ProRule" id="PRU00504"/>
    </source>
</evidence>
<keyword evidence="2" id="KW-0677">Repeat</keyword>
<proteinExistence type="predicted"/>
<dbReference type="InterPro" id="IPR001258">
    <property type="entry name" value="NHL_repeat"/>
</dbReference>
<feature type="repeat" description="NHL" evidence="4">
    <location>
        <begin position="166"/>
        <end position="205"/>
    </location>
</feature>
<sequence>MRHVGLWTALLMLASIADAAEPVSVGFLKIPDDVKLGAMSAVAVDPSDRVFVLHRGEPPLLAFSADGKYLRGWGTGLFKVPHGLRIDRDGHLWTTDNGNHVLRQFDAEGKLLKTLGVEGQGKPGGEGFKSPDDLVFDSQGNIYVADAGNGRIAKLDPAGKLLMQWGKKGKGPGEFATAHSLAIDAQDRIYVGDRGNQRVQVFTSSGEHLASYTGFGNAFGLTFWGDELIASEGDKHHIIHLDRDGQILQTWGTPETLKLPHLMAVNSQGILYVAEVNGPRVQMFRRSAPAAPPIALDWDKNFLTIHDARIPGGKLVVQYLEAYCRPGSTDRDWRETVIGHTTELVSRSEDGTELKLKCRLKDGVVVDHVIKAGTDEVSFAITAHNPTDQASQAHWAQPCIRVNDFAGGDKLSYVKQCFLFLDGKLARMPTPVWSTTARYIPGQVWRPKTVDANDVNPRPLNPQIPSSGLVGCFSSDEKWIMATAFEPYQELFQGVAHCVHSDFRIGGLKPGETKTIRGKIYLVPADIPALVGRYERDFPKHAR</sequence>
<dbReference type="GO" id="GO:0005576">
    <property type="term" value="C:extracellular region"/>
    <property type="evidence" value="ECO:0007669"/>
    <property type="project" value="TreeGrafter"/>
</dbReference>
<dbReference type="Gene3D" id="2.120.10.30">
    <property type="entry name" value="TolB, C-terminal domain"/>
    <property type="match status" value="1"/>
</dbReference>
<evidence type="ECO:0000256" key="3">
    <source>
        <dbReference type="ARBA" id="ARBA00023180"/>
    </source>
</evidence>
<evidence type="ECO:0000256" key="2">
    <source>
        <dbReference type="ARBA" id="ARBA00022737"/>
    </source>
</evidence>
<dbReference type="PANTHER" id="PTHR10680">
    <property type="entry name" value="PEPTIDYL-GLYCINE ALPHA-AMIDATING MONOOXYGENASE"/>
    <property type="match status" value="1"/>
</dbReference>
<dbReference type="SUPFAM" id="SSF101898">
    <property type="entry name" value="NHL repeat"/>
    <property type="match status" value="1"/>
</dbReference>
<dbReference type="CDD" id="cd14958">
    <property type="entry name" value="NHL_PAL_like"/>
    <property type="match status" value="1"/>
</dbReference>
<name>A0A7C2P1E0_9PLAN</name>
<reference evidence="6" key="1">
    <citation type="journal article" date="2020" name="mSystems">
        <title>Genome- and Community-Level Interaction Insights into Carbon Utilization and Element Cycling Functions of Hydrothermarchaeota in Hydrothermal Sediment.</title>
        <authorList>
            <person name="Zhou Z."/>
            <person name="Liu Y."/>
            <person name="Xu W."/>
            <person name="Pan J."/>
            <person name="Luo Z.H."/>
            <person name="Li M."/>
        </authorList>
    </citation>
    <scope>NUCLEOTIDE SEQUENCE [LARGE SCALE GENOMIC DNA]</scope>
    <source>
        <strain evidence="6">SpSt-339</strain>
    </source>
</reference>
<dbReference type="PROSITE" id="PS51125">
    <property type="entry name" value="NHL"/>
    <property type="match status" value="3"/>
</dbReference>
<keyword evidence="1 5" id="KW-0732">Signal</keyword>
<dbReference type="InterPro" id="IPR011042">
    <property type="entry name" value="6-blade_b-propeller_TolB-like"/>
</dbReference>
<feature type="repeat" description="NHL" evidence="4">
    <location>
        <begin position="67"/>
        <end position="108"/>
    </location>
</feature>
<organism evidence="6">
    <name type="scientific">Schlesneria paludicola</name>
    <dbReference type="NCBI Taxonomy" id="360056"/>
    <lineage>
        <taxon>Bacteria</taxon>
        <taxon>Pseudomonadati</taxon>
        <taxon>Planctomycetota</taxon>
        <taxon>Planctomycetia</taxon>
        <taxon>Planctomycetales</taxon>
        <taxon>Planctomycetaceae</taxon>
        <taxon>Schlesneria</taxon>
    </lineage>
</organism>
<feature type="chain" id="PRO_5027936477" description="6-bladed beta-propeller" evidence="5">
    <location>
        <begin position="20"/>
        <end position="543"/>
    </location>
</feature>
<evidence type="ECO:0000256" key="5">
    <source>
        <dbReference type="SAM" id="SignalP"/>
    </source>
</evidence>